<dbReference type="VEuPathDB" id="FungiDB:H257_07100"/>
<feature type="coiled-coil region" evidence="1">
    <location>
        <begin position="641"/>
        <end position="668"/>
    </location>
</feature>
<dbReference type="EMBL" id="QUTD01007219">
    <property type="protein sequence ID" value="RHY51207.1"/>
    <property type="molecule type" value="Genomic_DNA"/>
</dbReference>
<dbReference type="AlphaFoldDB" id="A0A397CXF6"/>
<feature type="compositionally biased region" description="Low complexity" evidence="2">
    <location>
        <begin position="83"/>
        <end position="95"/>
    </location>
</feature>
<organism evidence="3 4">
    <name type="scientific">Aphanomyces astaci</name>
    <name type="common">Crayfish plague agent</name>
    <dbReference type="NCBI Taxonomy" id="112090"/>
    <lineage>
        <taxon>Eukaryota</taxon>
        <taxon>Sar</taxon>
        <taxon>Stramenopiles</taxon>
        <taxon>Oomycota</taxon>
        <taxon>Saprolegniomycetes</taxon>
        <taxon>Saprolegniales</taxon>
        <taxon>Verrucalvaceae</taxon>
        <taxon>Aphanomyces</taxon>
    </lineage>
</organism>
<dbReference type="Proteomes" id="UP000266643">
    <property type="component" value="Unassembled WGS sequence"/>
</dbReference>
<evidence type="ECO:0000313" key="3">
    <source>
        <dbReference type="EMBL" id="RHY51207.1"/>
    </source>
</evidence>
<dbReference type="VEuPathDB" id="FungiDB:H257_07102"/>
<gene>
    <name evidence="3" type="ORF">DYB30_010524</name>
</gene>
<evidence type="ECO:0000256" key="1">
    <source>
        <dbReference type="SAM" id="Coils"/>
    </source>
</evidence>
<name>A0A397CXF6_APHAT</name>
<dbReference type="PANTHER" id="PTHR34496:SF6">
    <property type="entry name" value="GLYCOSYLTRANSFERASE 2-LIKE DOMAIN-CONTAINING PROTEIN"/>
    <property type="match status" value="1"/>
</dbReference>
<dbReference type="PANTHER" id="PTHR34496">
    <property type="entry name" value="GLCNAC TRANSFERASE-RELATED"/>
    <property type="match status" value="1"/>
</dbReference>
<evidence type="ECO:0000313" key="4">
    <source>
        <dbReference type="Proteomes" id="UP000266643"/>
    </source>
</evidence>
<evidence type="ECO:0000256" key="2">
    <source>
        <dbReference type="SAM" id="MobiDB-lite"/>
    </source>
</evidence>
<dbReference type="Pfam" id="PF11397">
    <property type="entry name" value="GlcNAc"/>
    <property type="match status" value="2"/>
</dbReference>
<keyword evidence="1" id="KW-0175">Coiled coil</keyword>
<accession>A0A397CXF6</accession>
<sequence>MANRIIHMALPFPPQVVMSPVPQEELRHRQQQLQMQLDRKATEDAWLHEQQQAFRLQSAAPSPQKLHQQRHRDDDDEWDQDVDVTSSVSSSVQTQIARFRDSRLNTATPPTRRPNPPPEDDDSRGVRLKRAHLVKTAPMARSSFHMTTALHSPYKTAKHASTFIESSSMRVLCLCLTLCAVLLQQRSCAATTTAPTPPPSPRQSFVWPYPSFRNDFKEGRVYLDPETQNIPRAAKHRGLRPPEPRVPEVYDVFLGLPSYRDGIRCGFTLWTAFARATHPLRLHVGVVDQTEDGDVRCIDEYCRLARTSWPDDGDCKYKHLIQIDARDSKLSTGPIAVRARMQGMIQAEEFCLTIDAHSQFILNWDVTMVDEWTRAGNELAVLSVYPPGYDKMGPNMSIPPAQSSHLCAFGGHDTFTDMPWFSRVTIDDSQWPQLSPLWGGGLSFSKCHAETRVPIDPHLEWIFIGEEYVRAMQLWTHGYDMYSPSRPTGQQAYERLKMVLQFHVSGPVNGQDMNKYYPRPVRSVDAFLNFSGISKVDVKLDRWQCEQLHWIPFEAPDIVEAFLPGYTMAGKLTGTRHDDDELHALLAELLQAQDQVTTEQSDWLRRIHDAVSNAPADANAALLTTVKDTIASSDRTNAAKIDRLNATNAALADQVHALLARLEEADARNGMREMQANTLKENSVLGDYKEVMAVQALFVVAMLGYCVWNARSGRSSS</sequence>
<dbReference type="InterPro" id="IPR021067">
    <property type="entry name" value="Glycosyltransferase"/>
</dbReference>
<proteinExistence type="predicted"/>
<reference evidence="3 4" key="1">
    <citation type="submission" date="2018-08" db="EMBL/GenBank/DDBJ databases">
        <title>Aphanomyces genome sequencing and annotation.</title>
        <authorList>
            <person name="Minardi D."/>
            <person name="Oidtmann B."/>
            <person name="Van Der Giezen M."/>
            <person name="Studholme D.J."/>
        </authorList>
    </citation>
    <scope>NUCLEOTIDE SEQUENCE [LARGE SCALE GENOMIC DNA]</scope>
    <source>
        <strain evidence="3 4">D2</strain>
    </source>
</reference>
<comment type="caution">
    <text evidence="3">The sequence shown here is derived from an EMBL/GenBank/DDBJ whole genome shotgun (WGS) entry which is preliminary data.</text>
</comment>
<protein>
    <submittedName>
        <fullName evidence="3">Uncharacterized protein</fullName>
    </submittedName>
</protein>
<feature type="region of interest" description="Disordered" evidence="2">
    <location>
        <begin position="53"/>
        <end position="126"/>
    </location>
</feature>